<evidence type="ECO:0000259" key="1">
    <source>
        <dbReference type="Pfam" id="PF08332"/>
    </source>
</evidence>
<evidence type="ECO:0000313" key="2">
    <source>
        <dbReference type="EMBL" id="GBF90706.1"/>
    </source>
</evidence>
<comment type="caution">
    <text evidence="2">The sequence shown here is derived from an EMBL/GenBank/DDBJ whole genome shotgun (WGS) entry which is preliminary data.</text>
</comment>
<dbReference type="GO" id="GO:0004683">
    <property type="term" value="F:calcium/calmodulin-dependent protein kinase activity"/>
    <property type="evidence" value="ECO:0007669"/>
    <property type="project" value="InterPro"/>
</dbReference>
<dbReference type="OrthoDB" id="442176at2759"/>
<sequence length="145" mass="15940">MATDDLRAHLLKLQQEQLNAIGRGDYEAYAELCCGRMSCFEPEARGNLVEGLPFHETYFKHRAAGGATALLNTMSRPLVQLLGGEGDAAVGAVISYVRLVQVKDAEGKHATTATQETRVWERRRPGTGAEPWGTWINVHLHRSPA</sequence>
<dbReference type="InterPro" id="IPR013543">
    <property type="entry name" value="Ca/CaM-dep_prot_kinase-assoc"/>
</dbReference>
<accession>A0A2V0NSU7</accession>
<dbReference type="InterPro" id="IPR032710">
    <property type="entry name" value="NTF2-like_dom_sf"/>
</dbReference>
<dbReference type="Proteomes" id="UP000247498">
    <property type="component" value="Unassembled WGS sequence"/>
</dbReference>
<dbReference type="SUPFAM" id="SSF54427">
    <property type="entry name" value="NTF2-like"/>
    <property type="match status" value="1"/>
</dbReference>
<feature type="domain" description="Calcium/calmodulin-dependent protein kinase II association-domain" evidence="1">
    <location>
        <begin position="8"/>
        <end position="145"/>
    </location>
</feature>
<name>A0A2V0NSU7_9CHLO</name>
<dbReference type="GO" id="GO:0005516">
    <property type="term" value="F:calmodulin binding"/>
    <property type="evidence" value="ECO:0007669"/>
    <property type="project" value="InterPro"/>
</dbReference>
<dbReference type="AlphaFoldDB" id="A0A2V0NSU7"/>
<dbReference type="Pfam" id="PF08332">
    <property type="entry name" value="CaMKII_AD"/>
    <property type="match status" value="1"/>
</dbReference>
<evidence type="ECO:0000313" key="3">
    <source>
        <dbReference type="Proteomes" id="UP000247498"/>
    </source>
</evidence>
<keyword evidence="3" id="KW-1185">Reference proteome</keyword>
<protein>
    <recommendedName>
        <fullName evidence="1">Calcium/calmodulin-dependent protein kinase II association-domain domain-containing protein</fullName>
    </recommendedName>
</protein>
<dbReference type="STRING" id="307507.A0A2V0NSU7"/>
<gene>
    <name evidence="2" type="ORF">Rsub_03007</name>
</gene>
<proteinExistence type="predicted"/>
<dbReference type="Gene3D" id="3.10.450.50">
    <property type="match status" value="1"/>
</dbReference>
<dbReference type="EMBL" id="BDRX01000019">
    <property type="protein sequence ID" value="GBF90706.1"/>
    <property type="molecule type" value="Genomic_DNA"/>
</dbReference>
<dbReference type="InParanoid" id="A0A2V0NSU7"/>
<reference evidence="2 3" key="1">
    <citation type="journal article" date="2018" name="Sci. Rep.">
        <title>Raphidocelis subcapitata (=Pseudokirchneriella subcapitata) provides an insight into genome evolution and environmental adaptations in the Sphaeropleales.</title>
        <authorList>
            <person name="Suzuki S."/>
            <person name="Yamaguchi H."/>
            <person name="Nakajima N."/>
            <person name="Kawachi M."/>
        </authorList>
    </citation>
    <scope>NUCLEOTIDE SEQUENCE [LARGE SCALE GENOMIC DNA]</scope>
    <source>
        <strain evidence="2 3">NIES-35</strain>
    </source>
</reference>
<organism evidence="2 3">
    <name type="scientific">Raphidocelis subcapitata</name>
    <dbReference type="NCBI Taxonomy" id="307507"/>
    <lineage>
        <taxon>Eukaryota</taxon>
        <taxon>Viridiplantae</taxon>
        <taxon>Chlorophyta</taxon>
        <taxon>core chlorophytes</taxon>
        <taxon>Chlorophyceae</taxon>
        <taxon>CS clade</taxon>
        <taxon>Sphaeropleales</taxon>
        <taxon>Selenastraceae</taxon>
        <taxon>Raphidocelis</taxon>
    </lineage>
</organism>